<evidence type="ECO:0000256" key="2">
    <source>
        <dbReference type="ARBA" id="ARBA00022840"/>
    </source>
</evidence>
<keyword evidence="1" id="KW-0547">Nucleotide-binding</keyword>
<dbReference type="RefSeq" id="WP_149769751.1">
    <property type="nucleotide sequence ID" value="NZ_VDFQ02000003.1"/>
</dbReference>
<dbReference type="PANTHER" id="PTHR42855">
    <property type="entry name" value="ABC TRANSPORTER ATP-BINDING SUBUNIT"/>
    <property type="match status" value="1"/>
</dbReference>
<dbReference type="PANTHER" id="PTHR42855:SF1">
    <property type="entry name" value="ABC TRANSPORTER DOMAIN-CONTAINING PROTEIN"/>
    <property type="match status" value="1"/>
</dbReference>
<name>A0A5Q6RXU3_9ACTN</name>
<dbReference type="GO" id="GO:0005524">
    <property type="term" value="F:ATP binding"/>
    <property type="evidence" value="ECO:0007669"/>
    <property type="project" value="UniProtKB-KW"/>
</dbReference>
<dbReference type="InterPro" id="IPR003593">
    <property type="entry name" value="AAA+_ATPase"/>
</dbReference>
<comment type="caution">
    <text evidence="4">The sequence shown here is derived from an EMBL/GenBank/DDBJ whole genome shotgun (WGS) entry which is preliminary data.</text>
</comment>
<feature type="domain" description="ABC transporter" evidence="3">
    <location>
        <begin position="286"/>
        <end position="494"/>
    </location>
</feature>
<dbReference type="CDD" id="cd03221">
    <property type="entry name" value="ABCF_EF-3"/>
    <property type="match status" value="2"/>
</dbReference>
<keyword evidence="2 4" id="KW-0067">ATP-binding</keyword>
<dbReference type="AlphaFoldDB" id="A0A5Q6RXU3"/>
<dbReference type="InterPro" id="IPR003439">
    <property type="entry name" value="ABC_transporter-like_ATP-bd"/>
</dbReference>
<dbReference type="GO" id="GO:0016887">
    <property type="term" value="F:ATP hydrolysis activity"/>
    <property type="evidence" value="ECO:0007669"/>
    <property type="project" value="InterPro"/>
</dbReference>
<protein>
    <submittedName>
        <fullName evidence="4">ABC-F family ATP-binding cassette domain-containing protein</fullName>
    </submittedName>
</protein>
<dbReference type="InterPro" id="IPR032781">
    <property type="entry name" value="ABC_tran_Xtn"/>
</dbReference>
<accession>A0A5Q6RXU3</accession>
<dbReference type="InterPro" id="IPR017871">
    <property type="entry name" value="ABC_transporter-like_CS"/>
</dbReference>
<feature type="domain" description="ABC transporter" evidence="3">
    <location>
        <begin position="8"/>
        <end position="222"/>
    </location>
</feature>
<sequence>MTPPQNLVNLDGVDKSHGTRTLLDSVSLGVAATDRIGVVGRNGGGKTTLLRVLARIEPTDAGRVTHTRGLEVGFLTQTDELHEAHTLREAVLGGKADHEWASDPTTREVVTVLLAGISLDRIVEGMSGGERRRASLARLLLGQHDLLVLDEPTNHLDIDAIAWLARHLRIRECAIVVVTHDRWFLDEVATRTWEVHDGVVDQYDGGYAAYVLARAERDRQAAATESRRQNLARKELAWLRRGAPARTSKPKFRIDAANALIADEPPPRDRLELERFATSRLGKDVVDLEDVSLTRGTARILDRATWRLGPGDRVGLVGPNGTGKTSVMRLVAGTLEPDSGRVKRGKTISVAYLSQALDELDPQERVLDSVSGPELRATSLLEGFGFTGDLLTSRIGDLSGGERRRLQVMRLLLSEPNVLLLDEPTNDLDIDTLTVIEDYLDRWPGTLVVVSHDRYFLERVTDTVYELPGDGSVRMLVGGVDAYRPRDAAARGAAAAGPTPMDLVAGATAAAPTEGAGLSGAEERAAQKEMARIDRRLAKISELSAAVAEEMTAHATDGAKLSELQARLTELTDEKASLESIWLELAEVLG</sequence>
<dbReference type="InterPro" id="IPR027417">
    <property type="entry name" value="P-loop_NTPase"/>
</dbReference>
<evidence type="ECO:0000313" key="5">
    <source>
        <dbReference type="Proteomes" id="UP000307768"/>
    </source>
</evidence>
<dbReference type="Pfam" id="PF00005">
    <property type="entry name" value="ABC_tran"/>
    <property type="match status" value="2"/>
</dbReference>
<dbReference type="OrthoDB" id="5592724at2"/>
<dbReference type="PROSITE" id="PS50893">
    <property type="entry name" value="ABC_TRANSPORTER_2"/>
    <property type="match status" value="2"/>
</dbReference>
<proteinExistence type="predicted"/>
<dbReference type="PROSITE" id="PS00211">
    <property type="entry name" value="ABC_TRANSPORTER_1"/>
    <property type="match status" value="1"/>
</dbReference>
<dbReference type="InterPro" id="IPR051309">
    <property type="entry name" value="ABCF_ATPase"/>
</dbReference>
<dbReference type="SUPFAM" id="SSF52540">
    <property type="entry name" value="P-loop containing nucleoside triphosphate hydrolases"/>
    <property type="match status" value="2"/>
</dbReference>
<gene>
    <name evidence="4" type="ORF">FE697_011630</name>
</gene>
<dbReference type="SMART" id="SM00382">
    <property type="entry name" value="AAA"/>
    <property type="match status" value="2"/>
</dbReference>
<evidence type="ECO:0000256" key="1">
    <source>
        <dbReference type="ARBA" id="ARBA00022741"/>
    </source>
</evidence>
<dbReference type="Proteomes" id="UP000307768">
    <property type="component" value="Unassembled WGS sequence"/>
</dbReference>
<organism evidence="4 5">
    <name type="scientific">Mumia zhuanghuii</name>
    <dbReference type="NCBI Taxonomy" id="2585211"/>
    <lineage>
        <taxon>Bacteria</taxon>
        <taxon>Bacillati</taxon>
        <taxon>Actinomycetota</taxon>
        <taxon>Actinomycetes</taxon>
        <taxon>Propionibacteriales</taxon>
        <taxon>Nocardioidaceae</taxon>
        <taxon>Mumia</taxon>
    </lineage>
</organism>
<evidence type="ECO:0000313" key="4">
    <source>
        <dbReference type="EMBL" id="KAA1422801.1"/>
    </source>
</evidence>
<reference evidence="4 5" key="1">
    <citation type="submission" date="2019-09" db="EMBL/GenBank/DDBJ databases">
        <title>Mumia zhuanghuii sp. nov. isolated from the intestinal contents of plateau pika (Ochotona curzoniae) in the Qinghai-Tibet plateau of China.</title>
        <authorList>
            <person name="Tian Z."/>
        </authorList>
    </citation>
    <scope>NUCLEOTIDE SEQUENCE [LARGE SCALE GENOMIC DNA]</scope>
    <source>
        <strain evidence="5">350</strain>
    </source>
</reference>
<dbReference type="Gene3D" id="3.40.50.300">
    <property type="entry name" value="P-loop containing nucleotide triphosphate hydrolases"/>
    <property type="match status" value="2"/>
</dbReference>
<evidence type="ECO:0000259" key="3">
    <source>
        <dbReference type="PROSITE" id="PS50893"/>
    </source>
</evidence>
<dbReference type="Pfam" id="PF12848">
    <property type="entry name" value="ABC_tran_Xtn"/>
    <property type="match status" value="1"/>
</dbReference>
<dbReference type="EMBL" id="VDFQ02000003">
    <property type="protein sequence ID" value="KAA1422801.1"/>
    <property type="molecule type" value="Genomic_DNA"/>
</dbReference>